<comment type="caution">
    <text evidence="2">The sequence shown here is derived from an EMBL/GenBank/DDBJ whole genome shotgun (WGS) entry which is preliminary data.</text>
</comment>
<organism evidence="2 3">
    <name type="scientific">Alternaria tenuissima</name>
    <dbReference type="NCBI Taxonomy" id="119927"/>
    <lineage>
        <taxon>Eukaryota</taxon>
        <taxon>Fungi</taxon>
        <taxon>Dikarya</taxon>
        <taxon>Ascomycota</taxon>
        <taxon>Pezizomycotina</taxon>
        <taxon>Dothideomycetes</taxon>
        <taxon>Pleosporomycetidae</taxon>
        <taxon>Pleosporales</taxon>
        <taxon>Pleosporineae</taxon>
        <taxon>Pleosporaceae</taxon>
        <taxon>Alternaria</taxon>
        <taxon>Alternaria sect. Alternaria</taxon>
        <taxon>Alternaria alternata complex</taxon>
    </lineage>
</organism>
<dbReference type="Proteomes" id="UP000292340">
    <property type="component" value="Unassembled WGS sequence"/>
</dbReference>
<feature type="compositionally biased region" description="Polar residues" evidence="1">
    <location>
        <begin position="1"/>
        <end position="11"/>
    </location>
</feature>
<accession>A0AB37W4K8</accession>
<feature type="region of interest" description="Disordered" evidence="1">
    <location>
        <begin position="1"/>
        <end position="49"/>
    </location>
</feature>
<reference evidence="2" key="2">
    <citation type="journal article" date="2019" name="bioRxiv">
        <title>Genomics, evolutionary history and diagnostics of the Alternaria alternata species group including apple and Asian pear pathotypes.</title>
        <authorList>
            <person name="Armitage A.D."/>
            <person name="Cockerton H.M."/>
            <person name="Sreenivasaprasad S."/>
            <person name="Woodhall J.W."/>
            <person name="Lane C.R."/>
            <person name="Harrison R.J."/>
            <person name="Clarkson J.P."/>
        </authorList>
    </citation>
    <scope>NUCLEOTIDE SEQUENCE</scope>
    <source>
        <strain evidence="2">FERA 1164</strain>
    </source>
</reference>
<dbReference type="AlphaFoldDB" id="A0AB37W4K8"/>
<evidence type="ECO:0000313" key="3">
    <source>
        <dbReference type="Proteomes" id="UP000292340"/>
    </source>
</evidence>
<evidence type="ECO:0000313" key="2">
    <source>
        <dbReference type="EMBL" id="RYN18809.1"/>
    </source>
</evidence>
<gene>
    <name evidence="2" type="ORF">AA0115_g11101</name>
</gene>
<proteinExistence type="predicted"/>
<feature type="compositionally biased region" description="Polar residues" evidence="1">
    <location>
        <begin position="38"/>
        <end position="49"/>
    </location>
</feature>
<name>A0AB37W4K8_9PLEO</name>
<reference evidence="2" key="1">
    <citation type="submission" date="2017-10" db="EMBL/GenBank/DDBJ databases">
        <authorList>
            <person name="Armitage A.D."/>
            <person name="Barbara D.J."/>
            <person name="Woodhall J.W."/>
            <person name="Sreenivasaprasad S."/>
            <person name="Lane C.R."/>
            <person name="Clarkson J.P."/>
            <person name="Harrison R.J."/>
        </authorList>
    </citation>
    <scope>NUCLEOTIDE SEQUENCE</scope>
    <source>
        <strain evidence="2">FERA 1164</strain>
    </source>
</reference>
<dbReference type="EMBL" id="PDXB01000047">
    <property type="protein sequence ID" value="RYN18809.1"/>
    <property type="molecule type" value="Genomic_DNA"/>
</dbReference>
<evidence type="ECO:0000256" key="1">
    <source>
        <dbReference type="SAM" id="MobiDB-lite"/>
    </source>
</evidence>
<sequence length="49" mass="5306">MTQSTSPTQQILKKAPPRRSAQTTLYTDVEDEDGVSKRPNSSNVGSGQL</sequence>
<protein>
    <submittedName>
        <fullName evidence="2">Uncharacterized protein</fullName>
    </submittedName>
</protein>